<protein>
    <submittedName>
        <fullName evidence="3">Pentatricopeptide repeat-containing protein</fullName>
    </submittedName>
</protein>
<proteinExistence type="predicted"/>
<sequence length="110" mass="12364">MSLPCSALETFSTLEKSMPKWLSNGMLQNLTVANKLLYMYAQRRVLGDAYALFGGMGERDSVTWSVMNRDLVTWTVMIGAFAECRNADVSLVLFDWMIEEGVVPDKVAME</sequence>
<dbReference type="GO" id="GO:0009451">
    <property type="term" value="P:RNA modification"/>
    <property type="evidence" value="ECO:0007669"/>
    <property type="project" value="InterPro"/>
</dbReference>
<dbReference type="PANTHER" id="PTHR47926">
    <property type="entry name" value="PENTATRICOPEPTIDE REPEAT-CONTAINING PROTEIN"/>
    <property type="match status" value="1"/>
</dbReference>
<dbReference type="InterPro" id="IPR046960">
    <property type="entry name" value="PPR_At4g14850-like_plant"/>
</dbReference>
<feature type="repeat" description="PPR" evidence="2">
    <location>
        <begin position="70"/>
        <end position="104"/>
    </location>
</feature>
<dbReference type="AlphaFoldDB" id="A0A314ZBP1"/>
<evidence type="ECO:0000313" key="3">
    <source>
        <dbReference type="EMBL" id="PQQ19082.1"/>
    </source>
</evidence>
<dbReference type="InterPro" id="IPR011990">
    <property type="entry name" value="TPR-like_helical_dom_sf"/>
</dbReference>
<dbReference type="PANTHER" id="PTHR47926:SF533">
    <property type="entry name" value="DYW DOMAIN-CONTAINING PROTEIN"/>
    <property type="match status" value="1"/>
</dbReference>
<dbReference type="PROSITE" id="PS51375">
    <property type="entry name" value="PPR"/>
    <property type="match status" value="1"/>
</dbReference>
<dbReference type="GO" id="GO:0003723">
    <property type="term" value="F:RNA binding"/>
    <property type="evidence" value="ECO:0007669"/>
    <property type="project" value="InterPro"/>
</dbReference>
<dbReference type="OrthoDB" id="1749126at2759"/>
<keyword evidence="1" id="KW-0677">Repeat</keyword>
<accession>A0A314ZBP1</accession>
<evidence type="ECO:0000256" key="1">
    <source>
        <dbReference type="ARBA" id="ARBA00022737"/>
    </source>
</evidence>
<evidence type="ECO:0000313" key="4">
    <source>
        <dbReference type="Proteomes" id="UP000250321"/>
    </source>
</evidence>
<dbReference type="InterPro" id="IPR002885">
    <property type="entry name" value="PPR_rpt"/>
</dbReference>
<dbReference type="STRING" id="2094558.A0A314ZBP1"/>
<comment type="caution">
    <text evidence="3">The sequence shown here is derived from an EMBL/GenBank/DDBJ whole genome shotgun (WGS) entry which is preliminary data.</text>
</comment>
<dbReference type="NCBIfam" id="TIGR00756">
    <property type="entry name" value="PPR"/>
    <property type="match status" value="1"/>
</dbReference>
<keyword evidence="4" id="KW-1185">Reference proteome</keyword>
<gene>
    <name evidence="3" type="ORF">Pyn_00593</name>
</gene>
<name>A0A314ZBP1_PRUYE</name>
<dbReference type="Gene3D" id="1.25.40.10">
    <property type="entry name" value="Tetratricopeptide repeat domain"/>
    <property type="match status" value="1"/>
</dbReference>
<dbReference type="Proteomes" id="UP000250321">
    <property type="component" value="Unassembled WGS sequence"/>
</dbReference>
<reference evidence="3 4" key="1">
    <citation type="submission" date="2018-02" db="EMBL/GenBank/DDBJ databases">
        <title>Draft genome of wild Prunus yedoensis var. nudiflora.</title>
        <authorList>
            <person name="Baek S."/>
            <person name="Kim J.-H."/>
            <person name="Choi K."/>
            <person name="Kim G.-B."/>
            <person name="Cho A."/>
            <person name="Jang H."/>
            <person name="Shin C.-H."/>
            <person name="Yu H.-J."/>
            <person name="Mun J.-H."/>
        </authorList>
    </citation>
    <scope>NUCLEOTIDE SEQUENCE [LARGE SCALE GENOMIC DNA]</scope>
    <source>
        <strain evidence="4">cv. Jeju island</strain>
        <tissue evidence="3">Leaf</tissue>
    </source>
</reference>
<evidence type="ECO:0000256" key="2">
    <source>
        <dbReference type="PROSITE-ProRule" id="PRU00708"/>
    </source>
</evidence>
<dbReference type="EMBL" id="PJQY01000083">
    <property type="protein sequence ID" value="PQQ19082.1"/>
    <property type="molecule type" value="Genomic_DNA"/>
</dbReference>
<organism evidence="3 4">
    <name type="scientific">Prunus yedoensis var. nudiflora</name>
    <dbReference type="NCBI Taxonomy" id="2094558"/>
    <lineage>
        <taxon>Eukaryota</taxon>
        <taxon>Viridiplantae</taxon>
        <taxon>Streptophyta</taxon>
        <taxon>Embryophyta</taxon>
        <taxon>Tracheophyta</taxon>
        <taxon>Spermatophyta</taxon>
        <taxon>Magnoliopsida</taxon>
        <taxon>eudicotyledons</taxon>
        <taxon>Gunneridae</taxon>
        <taxon>Pentapetalae</taxon>
        <taxon>rosids</taxon>
        <taxon>fabids</taxon>
        <taxon>Rosales</taxon>
        <taxon>Rosaceae</taxon>
        <taxon>Amygdaloideae</taxon>
        <taxon>Amygdaleae</taxon>
        <taxon>Prunus</taxon>
    </lineage>
</organism>